<accession>A0A936ZNJ9</accession>
<name>A0A936ZNJ9_9BURK</name>
<organism evidence="3 4">
    <name type="scientific">Ramlibacter aurantiacus</name>
    <dbReference type="NCBI Taxonomy" id="2801330"/>
    <lineage>
        <taxon>Bacteria</taxon>
        <taxon>Pseudomonadati</taxon>
        <taxon>Pseudomonadota</taxon>
        <taxon>Betaproteobacteria</taxon>
        <taxon>Burkholderiales</taxon>
        <taxon>Comamonadaceae</taxon>
        <taxon>Ramlibacter</taxon>
    </lineage>
</organism>
<dbReference type="NCBIfam" id="NF033664">
    <property type="entry name" value="PACE_transport"/>
    <property type="match status" value="1"/>
</dbReference>
<sequence length="147" mass="15860">MQGIKRKLVYVISFEIIAIALSTALLRLLSDSPIGPAGLAAVAASAVAMGWNFVYNLMFEAWESRQPRKGRSLLRRACHVLGFEAGLVLMLVPLFAGVLGVSLLQALVLNAAMIAFFLAYGFLFNLAFDRLFGLPLSAQGKPASEVM</sequence>
<protein>
    <submittedName>
        <fullName evidence="3">PACE efflux transporter</fullName>
    </submittedName>
</protein>
<dbReference type="AlphaFoldDB" id="A0A936ZNJ9"/>
<evidence type="ECO:0000256" key="1">
    <source>
        <dbReference type="SAM" id="Phobius"/>
    </source>
</evidence>
<keyword evidence="1" id="KW-0812">Transmembrane</keyword>
<feature type="domain" description="Chlorhexidine efflux transporter" evidence="2">
    <location>
        <begin position="71"/>
        <end position="133"/>
    </location>
</feature>
<keyword evidence="4" id="KW-1185">Reference proteome</keyword>
<evidence type="ECO:0000313" key="4">
    <source>
        <dbReference type="Proteomes" id="UP000613011"/>
    </source>
</evidence>
<feature type="transmembrane region" description="Helical" evidence="1">
    <location>
        <begin position="107"/>
        <end position="128"/>
    </location>
</feature>
<reference evidence="3" key="1">
    <citation type="submission" date="2021-01" db="EMBL/GenBank/DDBJ databases">
        <title>Ramlibacter sp. strain AW1 16S ribosomal RNA gene Genome sequencing and assembly.</title>
        <authorList>
            <person name="Kang M."/>
        </authorList>
    </citation>
    <scope>NUCLEOTIDE SEQUENCE</scope>
    <source>
        <strain evidence="3">AW1</strain>
    </source>
</reference>
<feature type="transmembrane region" description="Helical" evidence="1">
    <location>
        <begin position="7"/>
        <end position="26"/>
    </location>
</feature>
<dbReference type="Proteomes" id="UP000613011">
    <property type="component" value="Unassembled WGS sequence"/>
</dbReference>
<keyword evidence="1" id="KW-1133">Transmembrane helix</keyword>
<evidence type="ECO:0000259" key="2">
    <source>
        <dbReference type="Pfam" id="PF05232"/>
    </source>
</evidence>
<dbReference type="Pfam" id="PF05232">
    <property type="entry name" value="BTP"/>
    <property type="match status" value="2"/>
</dbReference>
<feature type="transmembrane region" description="Helical" evidence="1">
    <location>
        <begin position="38"/>
        <end position="59"/>
    </location>
</feature>
<feature type="transmembrane region" description="Helical" evidence="1">
    <location>
        <begin position="80"/>
        <end position="101"/>
    </location>
</feature>
<dbReference type="EMBL" id="JAEQNA010000002">
    <property type="protein sequence ID" value="MBL0420588.1"/>
    <property type="molecule type" value="Genomic_DNA"/>
</dbReference>
<dbReference type="RefSeq" id="WP_201683749.1">
    <property type="nucleotide sequence ID" value="NZ_JAEQNA010000002.1"/>
</dbReference>
<dbReference type="InterPro" id="IPR058208">
    <property type="entry name" value="PACE"/>
</dbReference>
<feature type="domain" description="Chlorhexidine efflux transporter" evidence="2">
    <location>
        <begin position="3"/>
        <end position="65"/>
    </location>
</feature>
<gene>
    <name evidence="3" type="ORF">JI739_09560</name>
</gene>
<dbReference type="InterPro" id="IPR007896">
    <property type="entry name" value="BTP_bacteria"/>
</dbReference>
<evidence type="ECO:0000313" key="3">
    <source>
        <dbReference type="EMBL" id="MBL0420588.1"/>
    </source>
</evidence>
<comment type="caution">
    <text evidence="3">The sequence shown here is derived from an EMBL/GenBank/DDBJ whole genome shotgun (WGS) entry which is preliminary data.</text>
</comment>
<proteinExistence type="predicted"/>
<keyword evidence="1" id="KW-0472">Membrane</keyword>